<reference evidence="1 2" key="1">
    <citation type="submission" date="2021-12" db="EMBL/GenBank/DDBJ databases">
        <title>Siccirubricoccus leaddurans sp. nov., a high concentration Zn2+ tolerance bacterium.</title>
        <authorList>
            <person name="Cao Y."/>
        </authorList>
    </citation>
    <scope>NUCLEOTIDE SEQUENCE [LARGE SCALE GENOMIC DNA]</scope>
    <source>
        <strain evidence="1 2">KC 17139</strain>
    </source>
</reference>
<dbReference type="Pfam" id="PF02515">
    <property type="entry name" value="CoA_transf_3"/>
    <property type="match status" value="1"/>
</dbReference>
<accession>A0ABT1DCZ5</accession>
<dbReference type="Proteomes" id="UP001523392">
    <property type="component" value="Unassembled WGS sequence"/>
</dbReference>
<dbReference type="InterPro" id="IPR023606">
    <property type="entry name" value="CoA-Trfase_III_dom_1_sf"/>
</dbReference>
<keyword evidence="2" id="KW-1185">Reference proteome</keyword>
<dbReference type="PANTHER" id="PTHR48228">
    <property type="entry name" value="SUCCINYL-COA--D-CITRAMALATE COA-TRANSFERASE"/>
    <property type="match status" value="1"/>
</dbReference>
<dbReference type="InterPro" id="IPR003673">
    <property type="entry name" value="CoA-Trfase_fam_III"/>
</dbReference>
<sequence length="477" mass="49469">MPDPTPHAILAALWELAGLAPDRLGPLELPGEEPALPSSFRVGAAAQASIGAVTAAVAALHAARGGPLQAAQVEMREAALEFLSERYMLHNGAPAGSGWDSIAGTYRCGDGRFVRLHTNFPHHRAGVVKLLGGAATKEAVAAALQGWQAFAFEEAAAEAGLCVTAMRSFAAWDAHPQGQALVSLPPLRIEKIGEAPPRPLPPLAARPLAGLRVLDLTRVIAGPVCGRTLAAHGAEVLHVSAAHLPSFDDLVLDTGRGKRTAAIDLRDPAGQETLRGLARQADVFLQGYRPGAIAGHGFGPAALAALNPGIVCTSLSAYGEVGPWGDRRGFDSLVQTASGFNHAEAVAAGADPADAAPKPLPCQALDHASGYLLAFGTLAALLRRAEEGGSWLVRVSLVGTGMWLRRLGRLPEGFRARTPDMAEVAPFLEESEGGFGRVAALRHAGRLAATPPFWALPPAPLGSHAPRWQQVGGTSTG</sequence>
<evidence type="ECO:0000313" key="1">
    <source>
        <dbReference type="EMBL" id="MCO6419054.1"/>
    </source>
</evidence>
<dbReference type="Gene3D" id="3.40.50.10540">
    <property type="entry name" value="Crotonobetainyl-coa:carnitine coa-transferase, domain 1"/>
    <property type="match status" value="2"/>
</dbReference>
<proteinExistence type="predicted"/>
<dbReference type="EMBL" id="JAFIRR010000168">
    <property type="protein sequence ID" value="MCO6419054.1"/>
    <property type="molecule type" value="Genomic_DNA"/>
</dbReference>
<gene>
    <name evidence="1" type="ORF">JYK14_23260</name>
</gene>
<dbReference type="GO" id="GO:0016740">
    <property type="term" value="F:transferase activity"/>
    <property type="evidence" value="ECO:0007669"/>
    <property type="project" value="UniProtKB-KW"/>
</dbReference>
<dbReference type="RefSeq" id="WP_252955678.1">
    <property type="nucleotide sequence ID" value="NZ_JAFIRR010000168.1"/>
</dbReference>
<dbReference type="Gene3D" id="3.30.1540.10">
    <property type="entry name" value="formyl-coa transferase, domain 3"/>
    <property type="match status" value="1"/>
</dbReference>
<name>A0ABT1DCZ5_9PROT</name>
<organism evidence="1 2">
    <name type="scientific">Siccirubricoccus soli</name>
    <dbReference type="NCBI Taxonomy" id="2899147"/>
    <lineage>
        <taxon>Bacteria</taxon>
        <taxon>Pseudomonadati</taxon>
        <taxon>Pseudomonadota</taxon>
        <taxon>Alphaproteobacteria</taxon>
        <taxon>Acetobacterales</taxon>
        <taxon>Roseomonadaceae</taxon>
        <taxon>Siccirubricoccus</taxon>
    </lineage>
</organism>
<keyword evidence="1" id="KW-0808">Transferase</keyword>
<evidence type="ECO:0000313" key="2">
    <source>
        <dbReference type="Proteomes" id="UP001523392"/>
    </source>
</evidence>
<dbReference type="SUPFAM" id="SSF89796">
    <property type="entry name" value="CoA-transferase family III (CaiB/BaiF)"/>
    <property type="match status" value="2"/>
</dbReference>
<dbReference type="PANTHER" id="PTHR48228:SF4">
    <property type="entry name" value="BLR3030 PROTEIN"/>
    <property type="match status" value="1"/>
</dbReference>
<dbReference type="InterPro" id="IPR044855">
    <property type="entry name" value="CoA-Trfase_III_dom3_sf"/>
</dbReference>
<protein>
    <submittedName>
        <fullName evidence="1">CoA transferase</fullName>
    </submittedName>
</protein>
<dbReference type="InterPro" id="IPR050509">
    <property type="entry name" value="CoA-transferase_III"/>
</dbReference>
<comment type="caution">
    <text evidence="1">The sequence shown here is derived from an EMBL/GenBank/DDBJ whole genome shotgun (WGS) entry which is preliminary data.</text>
</comment>